<name>M3A2Y2_PSEFD</name>
<evidence type="ECO:0000313" key="2">
    <source>
        <dbReference type="Proteomes" id="UP000016932"/>
    </source>
</evidence>
<sequence length="194" mass="22771">MAANPHSAGARVAGTFELLEQILRNVLERPNSSSRIIRRALVSQRVSRAFRDTIANSPHLQRELWFTMPDPPLPRHDLNPLTSWEHISLSEGTYLRVRPDDWEQVGHLVMNRVRCLPELEDASTAKHGSWRRMYLYQHAYSIDRVKYCTDLYRRDYNFCRVKSCSELEQEKTHEKTFEKKLENPTLGQLFDAVF</sequence>
<evidence type="ECO:0000313" key="1">
    <source>
        <dbReference type="EMBL" id="EME78886.1"/>
    </source>
</evidence>
<proteinExistence type="predicted"/>
<dbReference type="HOGENOM" id="CLU_1315906_0_0_1"/>
<dbReference type="AlphaFoldDB" id="M3A2Y2"/>
<dbReference type="Proteomes" id="UP000016932">
    <property type="component" value="Unassembled WGS sequence"/>
</dbReference>
<dbReference type="VEuPathDB" id="FungiDB:MYCFIDRAFT_83771"/>
<dbReference type="EMBL" id="KB446563">
    <property type="protein sequence ID" value="EME78886.1"/>
    <property type="molecule type" value="Genomic_DNA"/>
</dbReference>
<reference evidence="1 2" key="1">
    <citation type="journal article" date="2012" name="PLoS Pathog.">
        <title>Diverse lifestyles and strategies of plant pathogenesis encoded in the genomes of eighteen Dothideomycetes fungi.</title>
        <authorList>
            <person name="Ohm R.A."/>
            <person name="Feau N."/>
            <person name="Henrissat B."/>
            <person name="Schoch C.L."/>
            <person name="Horwitz B.A."/>
            <person name="Barry K.W."/>
            <person name="Condon B.J."/>
            <person name="Copeland A.C."/>
            <person name="Dhillon B."/>
            <person name="Glaser F."/>
            <person name="Hesse C.N."/>
            <person name="Kosti I."/>
            <person name="LaButti K."/>
            <person name="Lindquist E.A."/>
            <person name="Lucas S."/>
            <person name="Salamov A.A."/>
            <person name="Bradshaw R.E."/>
            <person name="Ciuffetti L."/>
            <person name="Hamelin R.C."/>
            <person name="Kema G.H.J."/>
            <person name="Lawrence C."/>
            <person name="Scott J.A."/>
            <person name="Spatafora J.W."/>
            <person name="Turgeon B.G."/>
            <person name="de Wit P.J.G.M."/>
            <person name="Zhong S."/>
            <person name="Goodwin S.B."/>
            <person name="Grigoriev I.V."/>
        </authorList>
    </citation>
    <scope>NUCLEOTIDE SEQUENCE [LARGE SCALE GENOMIC DNA]</scope>
    <source>
        <strain evidence="1 2">CIRAD86</strain>
    </source>
</reference>
<dbReference type="RefSeq" id="XP_007931137.1">
    <property type="nucleotide sequence ID" value="XM_007932946.1"/>
</dbReference>
<dbReference type="KEGG" id="pfj:MYCFIDRAFT_83771"/>
<protein>
    <recommendedName>
        <fullName evidence="3">F-box domain-containing protein</fullName>
    </recommendedName>
</protein>
<evidence type="ECO:0008006" key="3">
    <source>
        <dbReference type="Google" id="ProtNLM"/>
    </source>
</evidence>
<accession>M3A2Y2</accession>
<dbReference type="GeneID" id="19342101"/>
<dbReference type="OrthoDB" id="10549352at2759"/>
<organism evidence="1 2">
    <name type="scientific">Pseudocercospora fijiensis (strain CIRAD86)</name>
    <name type="common">Black leaf streak disease fungus</name>
    <name type="synonym">Mycosphaerella fijiensis</name>
    <dbReference type="NCBI Taxonomy" id="383855"/>
    <lineage>
        <taxon>Eukaryota</taxon>
        <taxon>Fungi</taxon>
        <taxon>Dikarya</taxon>
        <taxon>Ascomycota</taxon>
        <taxon>Pezizomycotina</taxon>
        <taxon>Dothideomycetes</taxon>
        <taxon>Dothideomycetidae</taxon>
        <taxon>Mycosphaerellales</taxon>
        <taxon>Mycosphaerellaceae</taxon>
        <taxon>Pseudocercospora</taxon>
    </lineage>
</organism>
<gene>
    <name evidence="1" type="ORF">MYCFIDRAFT_83771</name>
</gene>
<keyword evidence="2" id="KW-1185">Reference proteome</keyword>